<sequence>MKPRLAEFEPVRLFVRTSSGDDPVAGLLRFLERTGRFDVDVAPSLRPGPHQVVLAVGGRPPGEEELEPLERHLRAGGGLVVAGPALAAWSRSDRFAELAGWSPGELSPATELRLQPAPGGPISDRIGPELPLRDRIFQGEPPPQEAVPLLSVPWHYGERVAVFSQPVGAGRCLFFGLGNEPESWADPVLHRLLYRSLRVAAGLNPAPPLGVGLYGFGAIGREHAQSATAVDGLELRGVCDRSPARREQASRLFDVRTHASADGMLADPDVEMVVVGVPPVLHARAVLECLAAGKHVVCEKPFALRVEEVERMLEAAAEAGRTLTVYQSRRWDPDFMALRRAVASGAIGHPFYMEAFIGGFGHPCSYWHSHEPISGGTIYDWGSHYFDWLLQLFSSPVTAVSAQAHKRVWHDVSNADQVRVDLTFAEGEQASFLQSDVAAALKPKWYLLGTAGAAVGDWRRESVQARSWTGDLVEERLQPSEAPALVSLHRPDGNGGTHVEVLSLSPREPDGFYRNLADHLLLGEPLAVSPQEAGRNVAVMEAATRSIAQGGPVEVRV</sequence>
<dbReference type="InterPro" id="IPR000683">
    <property type="entry name" value="Gfo/Idh/MocA-like_OxRdtase_N"/>
</dbReference>
<dbReference type="InterPro" id="IPR029062">
    <property type="entry name" value="Class_I_gatase-like"/>
</dbReference>
<feature type="domain" description="Gfo/Idh/MocA-like oxidoreductase N-terminal" evidence="3">
    <location>
        <begin position="210"/>
        <end position="326"/>
    </location>
</feature>
<dbReference type="AlphaFoldDB" id="A0A934K7K6"/>
<organism evidence="5 6">
    <name type="scientific">Candidatus Nephthysia bennettiae</name>
    <dbReference type="NCBI Taxonomy" id="3127016"/>
    <lineage>
        <taxon>Bacteria</taxon>
        <taxon>Bacillati</taxon>
        <taxon>Candidatus Dormiibacterota</taxon>
        <taxon>Candidatus Dormibacteria</taxon>
        <taxon>Candidatus Dormibacterales</taxon>
        <taxon>Candidatus Dormibacteraceae</taxon>
        <taxon>Candidatus Nephthysia</taxon>
    </lineage>
</organism>
<evidence type="ECO:0000259" key="3">
    <source>
        <dbReference type="Pfam" id="PF01408"/>
    </source>
</evidence>
<protein>
    <submittedName>
        <fullName evidence="5">Gfo/Idh/MocA family oxidoreductase</fullName>
    </submittedName>
</protein>
<dbReference type="Gene3D" id="3.30.360.10">
    <property type="entry name" value="Dihydrodipicolinate Reductase, domain 2"/>
    <property type="match status" value="1"/>
</dbReference>
<evidence type="ECO:0000313" key="5">
    <source>
        <dbReference type="EMBL" id="MBJ7597098.1"/>
    </source>
</evidence>
<dbReference type="Pfam" id="PF22725">
    <property type="entry name" value="GFO_IDH_MocA_C3"/>
    <property type="match status" value="1"/>
</dbReference>
<dbReference type="Gene3D" id="3.40.50.880">
    <property type="match status" value="1"/>
</dbReference>
<dbReference type="EMBL" id="JAEKNR010000038">
    <property type="protein sequence ID" value="MBJ7597098.1"/>
    <property type="molecule type" value="Genomic_DNA"/>
</dbReference>
<keyword evidence="2" id="KW-0560">Oxidoreductase</keyword>
<dbReference type="SUPFAM" id="SSF52317">
    <property type="entry name" value="Class I glutamine amidotransferase-like"/>
    <property type="match status" value="1"/>
</dbReference>
<dbReference type="SUPFAM" id="SSF55347">
    <property type="entry name" value="Glyceraldehyde-3-phosphate dehydrogenase-like, C-terminal domain"/>
    <property type="match status" value="1"/>
</dbReference>
<proteinExistence type="inferred from homology"/>
<dbReference type="Proteomes" id="UP000612893">
    <property type="component" value="Unassembled WGS sequence"/>
</dbReference>
<dbReference type="Gene3D" id="3.40.50.720">
    <property type="entry name" value="NAD(P)-binding Rossmann-like Domain"/>
    <property type="match status" value="1"/>
</dbReference>
<name>A0A934K7K6_9BACT</name>
<reference evidence="5" key="1">
    <citation type="submission" date="2020-10" db="EMBL/GenBank/DDBJ databases">
        <title>Ca. Dormibacterota MAGs.</title>
        <authorList>
            <person name="Montgomery K."/>
        </authorList>
    </citation>
    <scope>NUCLEOTIDE SEQUENCE [LARGE SCALE GENOMIC DNA]</scope>
    <source>
        <strain evidence="5">SC8812_S17_10</strain>
    </source>
</reference>
<dbReference type="GO" id="GO:0016491">
    <property type="term" value="F:oxidoreductase activity"/>
    <property type="evidence" value="ECO:0007669"/>
    <property type="project" value="UniProtKB-KW"/>
</dbReference>
<dbReference type="InterPro" id="IPR051317">
    <property type="entry name" value="Gfo/Idh/MocA_oxidoreduct"/>
</dbReference>
<dbReference type="Pfam" id="PF01408">
    <property type="entry name" value="GFO_IDH_MocA"/>
    <property type="match status" value="1"/>
</dbReference>
<feature type="domain" description="GFO/IDH/MocA-like oxidoreductase" evidence="4">
    <location>
        <begin position="335"/>
        <end position="454"/>
    </location>
</feature>
<gene>
    <name evidence="5" type="ORF">JF922_03295</name>
</gene>
<evidence type="ECO:0000313" key="6">
    <source>
        <dbReference type="Proteomes" id="UP000612893"/>
    </source>
</evidence>
<dbReference type="SUPFAM" id="SSF51735">
    <property type="entry name" value="NAD(P)-binding Rossmann-fold domains"/>
    <property type="match status" value="1"/>
</dbReference>
<dbReference type="InterPro" id="IPR055170">
    <property type="entry name" value="GFO_IDH_MocA-like_dom"/>
</dbReference>
<evidence type="ECO:0000256" key="2">
    <source>
        <dbReference type="ARBA" id="ARBA00023002"/>
    </source>
</evidence>
<keyword evidence="6" id="KW-1185">Reference proteome</keyword>
<comment type="similarity">
    <text evidence="1">Belongs to the Gfo/Idh/MocA family.</text>
</comment>
<dbReference type="PANTHER" id="PTHR43708">
    <property type="entry name" value="CONSERVED EXPRESSED OXIDOREDUCTASE (EUROFUNG)"/>
    <property type="match status" value="1"/>
</dbReference>
<accession>A0A934K7K6</accession>
<dbReference type="PANTHER" id="PTHR43708:SF5">
    <property type="entry name" value="CONSERVED EXPRESSED OXIDOREDUCTASE (EUROFUNG)-RELATED"/>
    <property type="match status" value="1"/>
</dbReference>
<evidence type="ECO:0000256" key="1">
    <source>
        <dbReference type="ARBA" id="ARBA00010928"/>
    </source>
</evidence>
<comment type="caution">
    <text evidence="5">The sequence shown here is derived from an EMBL/GenBank/DDBJ whole genome shotgun (WGS) entry which is preliminary data.</text>
</comment>
<evidence type="ECO:0000259" key="4">
    <source>
        <dbReference type="Pfam" id="PF22725"/>
    </source>
</evidence>
<dbReference type="InterPro" id="IPR036291">
    <property type="entry name" value="NAD(P)-bd_dom_sf"/>
</dbReference>